<proteinExistence type="predicted"/>
<comment type="caution">
    <text evidence="1">The sequence shown here is derived from an EMBL/GenBank/DDBJ whole genome shotgun (WGS) entry which is preliminary data.</text>
</comment>
<name>A0A843UKD8_COLES</name>
<protein>
    <submittedName>
        <fullName evidence="1">Uncharacterized protein</fullName>
    </submittedName>
</protein>
<dbReference type="EMBL" id="NMUH01000722">
    <property type="protein sequence ID" value="MQL83841.1"/>
    <property type="molecule type" value="Genomic_DNA"/>
</dbReference>
<gene>
    <name evidence="1" type="ORF">Taro_016343</name>
</gene>
<reference evidence="1" key="1">
    <citation type="submission" date="2017-07" db="EMBL/GenBank/DDBJ databases">
        <title>Taro Niue Genome Assembly and Annotation.</title>
        <authorList>
            <person name="Atibalentja N."/>
            <person name="Keating K."/>
            <person name="Fields C.J."/>
        </authorList>
    </citation>
    <scope>NUCLEOTIDE SEQUENCE</scope>
    <source>
        <strain evidence="1">Niue_2</strain>
        <tissue evidence="1">Leaf</tissue>
    </source>
</reference>
<organism evidence="1 2">
    <name type="scientific">Colocasia esculenta</name>
    <name type="common">Wild taro</name>
    <name type="synonym">Arum esculentum</name>
    <dbReference type="NCBI Taxonomy" id="4460"/>
    <lineage>
        <taxon>Eukaryota</taxon>
        <taxon>Viridiplantae</taxon>
        <taxon>Streptophyta</taxon>
        <taxon>Embryophyta</taxon>
        <taxon>Tracheophyta</taxon>
        <taxon>Spermatophyta</taxon>
        <taxon>Magnoliopsida</taxon>
        <taxon>Liliopsida</taxon>
        <taxon>Araceae</taxon>
        <taxon>Aroideae</taxon>
        <taxon>Colocasieae</taxon>
        <taxon>Colocasia</taxon>
    </lineage>
</organism>
<evidence type="ECO:0000313" key="2">
    <source>
        <dbReference type="Proteomes" id="UP000652761"/>
    </source>
</evidence>
<evidence type="ECO:0000313" key="1">
    <source>
        <dbReference type="EMBL" id="MQL83841.1"/>
    </source>
</evidence>
<accession>A0A843UKD8</accession>
<dbReference type="Proteomes" id="UP000652761">
    <property type="component" value="Unassembled WGS sequence"/>
</dbReference>
<sequence length="106" mass="11409">MPSASRPAGNSVGLVSSSGDASYVDAISFKTYENLCRPGFIFRLRQLGARHQLQDLWETPSAWFHLLGTPVVFTPSASRPMIDFVGLVSSLGVGIDDLQQIGVANN</sequence>
<dbReference type="AlphaFoldDB" id="A0A843UKD8"/>
<keyword evidence="2" id="KW-1185">Reference proteome</keyword>